<feature type="chain" id="PRO_5025500484" evidence="1">
    <location>
        <begin position="21"/>
        <end position="378"/>
    </location>
</feature>
<dbReference type="SMART" id="SM00034">
    <property type="entry name" value="CLECT"/>
    <property type="match status" value="1"/>
</dbReference>
<feature type="domain" description="C-type lectin" evidence="2">
    <location>
        <begin position="36"/>
        <end position="149"/>
    </location>
</feature>
<dbReference type="GeneID" id="102079799"/>
<dbReference type="Pfam" id="PF00059">
    <property type="entry name" value="Lectin_C"/>
    <property type="match status" value="1"/>
</dbReference>
<dbReference type="SUPFAM" id="SSF48613">
    <property type="entry name" value="Heme oxygenase-like"/>
    <property type="match status" value="1"/>
</dbReference>
<reference evidence="3" key="3">
    <citation type="submission" date="2025-09" db="UniProtKB">
        <authorList>
            <consortium name="Ensembl"/>
        </authorList>
    </citation>
    <scope>IDENTIFICATION</scope>
</reference>
<reference evidence="3" key="2">
    <citation type="submission" date="2025-08" db="UniProtKB">
        <authorList>
            <consortium name="Ensembl"/>
        </authorList>
    </citation>
    <scope>IDENTIFICATION</scope>
</reference>
<dbReference type="InterPro" id="IPR016186">
    <property type="entry name" value="C-type_lectin-like/link_sf"/>
</dbReference>
<dbReference type="AlphaFoldDB" id="A0A669BIY8"/>
<feature type="signal peptide" evidence="1">
    <location>
        <begin position="1"/>
        <end position="20"/>
    </location>
</feature>
<dbReference type="RefSeq" id="XP_019218868.1">
    <property type="nucleotide sequence ID" value="XM_019363323.2"/>
</dbReference>
<dbReference type="PANTHER" id="PTHR22803">
    <property type="entry name" value="MANNOSE, PHOSPHOLIPASE, LECTIN RECEPTOR RELATED"/>
    <property type="match status" value="1"/>
</dbReference>
<dbReference type="Ensembl" id="ENSONIT00000050068.1">
    <property type="protein sequence ID" value="ENSONIP00000034529.1"/>
    <property type="gene ID" value="ENSONIG00000032282.1"/>
</dbReference>
<dbReference type="Proteomes" id="UP000005207">
    <property type="component" value="Linkage group LG3"/>
</dbReference>
<dbReference type="InterPro" id="IPR016084">
    <property type="entry name" value="Haem_Oase-like_multi-hlx"/>
</dbReference>
<evidence type="ECO:0000259" key="2">
    <source>
        <dbReference type="PROSITE" id="PS50041"/>
    </source>
</evidence>
<dbReference type="InterPro" id="IPR016187">
    <property type="entry name" value="CTDL_fold"/>
</dbReference>
<keyword evidence="1" id="KW-0732">Signal</keyword>
<reference evidence="4" key="1">
    <citation type="submission" date="2012-01" db="EMBL/GenBank/DDBJ databases">
        <title>The Genome Sequence of Oreochromis niloticus (Nile Tilapia).</title>
        <authorList>
            <consortium name="Broad Institute Genome Assembly Team"/>
            <consortium name="Broad Institute Sequencing Platform"/>
            <person name="Di Palma F."/>
            <person name="Johnson J."/>
            <person name="Lander E.S."/>
            <person name="Lindblad-Toh K."/>
        </authorList>
    </citation>
    <scope>NUCLEOTIDE SEQUENCE [LARGE SCALE GENOMIC DNA]</scope>
</reference>
<dbReference type="OrthoDB" id="418245at2759"/>
<dbReference type="PROSITE" id="PS50041">
    <property type="entry name" value="C_TYPE_LECTIN_2"/>
    <property type="match status" value="1"/>
</dbReference>
<dbReference type="GeneTree" id="ENSGT00940000178504"/>
<dbReference type="InParanoid" id="A0A669BIY8"/>
<dbReference type="InterPro" id="IPR001304">
    <property type="entry name" value="C-type_lectin-like"/>
</dbReference>
<protein>
    <submittedName>
        <fullName evidence="3">Uncharacterized LOC102079799</fullName>
    </submittedName>
</protein>
<dbReference type="CDD" id="cd00037">
    <property type="entry name" value="CLECT"/>
    <property type="match status" value="1"/>
</dbReference>
<evidence type="ECO:0000313" key="4">
    <source>
        <dbReference type="Proteomes" id="UP000005207"/>
    </source>
</evidence>
<dbReference type="InterPro" id="IPR050111">
    <property type="entry name" value="C-type_lectin/snaclec_domain"/>
</dbReference>
<accession>A0A669BIY8</accession>
<dbReference type="Gene3D" id="1.20.910.10">
    <property type="entry name" value="Heme oxygenase-like"/>
    <property type="match status" value="1"/>
</dbReference>
<proteinExistence type="predicted"/>
<evidence type="ECO:0000256" key="1">
    <source>
        <dbReference type="SAM" id="SignalP"/>
    </source>
</evidence>
<evidence type="ECO:0000313" key="3">
    <source>
        <dbReference type="Ensembl" id="ENSONIP00000034529.1"/>
    </source>
</evidence>
<keyword evidence="4" id="KW-1185">Reference proteome</keyword>
<organism evidence="3 4">
    <name type="scientific">Oreochromis niloticus</name>
    <name type="common">Nile tilapia</name>
    <name type="synonym">Tilapia nilotica</name>
    <dbReference type="NCBI Taxonomy" id="8128"/>
    <lineage>
        <taxon>Eukaryota</taxon>
        <taxon>Metazoa</taxon>
        <taxon>Chordata</taxon>
        <taxon>Craniata</taxon>
        <taxon>Vertebrata</taxon>
        <taxon>Euteleostomi</taxon>
        <taxon>Actinopterygii</taxon>
        <taxon>Neopterygii</taxon>
        <taxon>Teleostei</taxon>
        <taxon>Neoteleostei</taxon>
        <taxon>Acanthomorphata</taxon>
        <taxon>Ovalentaria</taxon>
        <taxon>Cichlomorphae</taxon>
        <taxon>Cichliformes</taxon>
        <taxon>Cichlidae</taxon>
        <taxon>African cichlids</taxon>
        <taxon>Pseudocrenilabrinae</taxon>
        <taxon>Oreochromini</taxon>
        <taxon>Oreochromis</taxon>
    </lineage>
</organism>
<dbReference type="Gene3D" id="3.10.100.10">
    <property type="entry name" value="Mannose-Binding Protein A, subunit A"/>
    <property type="match status" value="1"/>
</dbReference>
<dbReference type="SUPFAM" id="SSF56436">
    <property type="entry name" value="C-type lectin-like"/>
    <property type="match status" value="1"/>
</dbReference>
<name>A0A669BIY8_ORENI</name>
<sequence>MMVCVLPVVLLITSSALVSSLGTVSLLSCHPRWFLFGRRCLSFYPVWSSWSDANFLCSQSGGDLVSIHTPEDLQFVAQVANTSAHVWLGGYQEQQNGSWFWTDDTPFSISSWISGTKTAGAAGACMEMTRNDGKLQSAPCDELKFYICSMNASSAVIESTEEQTEPGIVPGVDLFDVLWSKSDALAEEILRSSSFLRELRSGHVTEQCYSSFMQQEALYLTRVRSTLEVLIGNLEETDDIRPLLLDTLKLYSRTNQRLLASPPTQWLHYPLQLYHSVVLEEPVYWLVALSARSCLRYFLAQELLEEPLMSRSMTNSFYQEWTKDSMKEVTWINRYKKVIKENQDHMDVFKAINIFREHMMAQKAFYKALVCSSEEGKQ</sequence>
<gene>
    <name evidence="3" type="primary">LOC102079799</name>
</gene>
<dbReference type="KEGG" id="onl:102079799"/>